<evidence type="ECO:0000313" key="4">
    <source>
        <dbReference type="Proteomes" id="UP000799302"/>
    </source>
</evidence>
<dbReference type="Proteomes" id="UP000799302">
    <property type="component" value="Unassembled WGS sequence"/>
</dbReference>
<feature type="region of interest" description="Disordered" evidence="1">
    <location>
        <begin position="190"/>
        <end position="233"/>
    </location>
</feature>
<gene>
    <name evidence="3" type="ORF">BT63DRAFT_425557</name>
</gene>
<keyword evidence="2" id="KW-1133">Transmembrane helix</keyword>
<sequence>MIIKYSLPIPIVIAALTTALPTLSGFATKAFAARSTSSGLANLSIQLLFFLQAVLVALSASQLGGTDCSLHTRWQSLFRAKDEGHIRTIQDGFNCCGYANTVDMAWPFPSKTSDPRRCEETFDRTASCLDSWRGEEKIVASLLLAVNVLITLWQICVVYRGQMGGEWVKQAFGGRRGDGQRLGIGFVSEDGEYHDEPQSERQDELENGQLALNGEEVDDSSRYRVQPSLLRDT</sequence>
<protein>
    <recommendedName>
        <fullName evidence="5">Tetraspanin Tsp3</fullName>
    </recommendedName>
</protein>
<feature type="compositionally biased region" description="Basic and acidic residues" evidence="1">
    <location>
        <begin position="194"/>
        <end position="204"/>
    </location>
</feature>
<name>A0A6A6UA97_9PEZI</name>
<feature type="transmembrane region" description="Helical" evidence="2">
    <location>
        <begin position="138"/>
        <end position="159"/>
    </location>
</feature>
<keyword evidence="4" id="KW-1185">Reference proteome</keyword>
<feature type="transmembrane region" description="Helical" evidence="2">
    <location>
        <begin position="40"/>
        <end position="60"/>
    </location>
</feature>
<evidence type="ECO:0000313" key="3">
    <source>
        <dbReference type="EMBL" id="KAF2668233.1"/>
    </source>
</evidence>
<keyword evidence="2" id="KW-0812">Transmembrane</keyword>
<reference evidence="3" key="1">
    <citation type="journal article" date="2020" name="Stud. Mycol.">
        <title>101 Dothideomycetes genomes: a test case for predicting lifestyles and emergence of pathogens.</title>
        <authorList>
            <person name="Haridas S."/>
            <person name="Albert R."/>
            <person name="Binder M."/>
            <person name="Bloem J."/>
            <person name="Labutti K."/>
            <person name="Salamov A."/>
            <person name="Andreopoulos B."/>
            <person name="Baker S."/>
            <person name="Barry K."/>
            <person name="Bills G."/>
            <person name="Bluhm B."/>
            <person name="Cannon C."/>
            <person name="Castanera R."/>
            <person name="Culley D."/>
            <person name="Daum C."/>
            <person name="Ezra D."/>
            <person name="Gonzalez J."/>
            <person name="Henrissat B."/>
            <person name="Kuo A."/>
            <person name="Liang C."/>
            <person name="Lipzen A."/>
            <person name="Lutzoni F."/>
            <person name="Magnuson J."/>
            <person name="Mondo S."/>
            <person name="Nolan M."/>
            <person name="Ohm R."/>
            <person name="Pangilinan J."/>
            <person name="Park H.-J."/>
            <person name="Ramirez L."/>
            <person name="Alfaro M."/>
            <person name="Sun H."/>
            <person name="Tritt A."/>
            <person name="Yoshinaga Y."/>
            <person name="Zwiers L.-H."/>
            <person name="Turgeon B."/>
            <person name="Goodwin S."/>
            <person name="Spatafora J."/>
            <person name="Crous P."/>
            <person name="Grigoriev I."/>
        </authorList>
    </citation>
    <scope>NUCLEOTIDE SEQUENCE</scope>
    <source>
        <strain evidence="3">CBS 115976</strain>
    </source>
</reference>
<accession>A0A6A6UA97</accession>
<dbReference type="EMBL" id="MU004236">
    <property type="protein sequence ID" value="KAF2668233.1"/>
    <property type="molecule type" value="Genomic_DNA"/>
</dbReference>
<evidence type="ECO:0000256" key="2">
    <source>
        <dbReference type="SAM" id="Phobius"/>
    </source>
</evidence>
<keyword evidence="2" id="KW-0472">Membrane</keyword>
<evidence type="ECO:0000256" key="1">
    <source>
        <dbReference type="SAM" id="MobiDB-lite"/>
    </source>
</evidence>
<organism evidence="3 4">
    <name type="scientific">Microthyrium microscopicum</name>
    <dbReference type="NCBI Taxonomy" id="703497"/>
    <lineage>
        <taxon>Eukaryota</taxon>
        <taxon>Fungi</taxon>
        <taxon>Dikarya</taxon>
        <taxon>Ascomycota</taxon>
        <taxon>Pezizomycotina</taxon>
        <taxon>Dothideomycetes</taxon>
        <taxon>Dothideomycetes incertae sedis</taxon>
        <taxon>Microthyriales</taxon>
        <taxon>Microthyriaceae</taxon>
        <taxon>Microthyrium</taxon>
    </lineage>
</organism>
<dbReference type="AlphaFoldDB" id="A0A6A6UA97"/>
<proteinExistence type="predicted"/>
<feature type="transmembrane region" description="Helical" evidence="2">
    <location>
        <begin position="6"/>
        <end position="28"/>
    </location>
</feature>
<dbReference type="OrthoDB" id="71600at2759"/>
<evidence type="ECO:0008006" key="5">
    <source>
        <dbReference type="Google" id="ProtNLM"/>
    </source>
</evidence>